<keyword evidence="3" id="KW-1185">Reference proteome</keyword>
<accession>G0QR40</accession>
<evidence type="ECO:0000313" key="2">
    <source>
        <dbReference type="EMBL" id="EGR32315.1"/>
    </source>
</evidence>
<keyword evidence="1" id="KW-0812">Transmembrane</keyword>
<proteinExistence type="predicted"/>
<dbReference type="InParanoid" id="G0QR40"/>
<gene>
    <name evidence="2" type="ORF">IMG5_088220</name>
</gene>
<feature type="transmembrane region" description="Helical" evidence="1">
    <location>
        <begin position="7"/>
        <end position="28"/>
    </location>
</feature>
<organism evidence="2 3">
    <name type="scientific">Ichthyophthirius multifiliis</name>
    <name type="common">White spot disease agent</name>
    <name type="synonym">Ich</name>
    <dbReference type="NCBI Taxonomy" id="5932"/>
    <lineage>
        <taxon>Eukaryota</taxon>
        <taxon>Sar</taxon>
        <taxon>Alveolata</taxon>
        <taxon>Ciliophora</taxon>
        <taxon>Intramacronucleata</taxon>
        <taxon>Oligohymenophorea</taxon>
        <taxon>Hymenostomatida</taxon>
        <taxon>Ophryoglenina</taxon>
        <taxon>Ichthyophthirius</taxon>
    </lineage>
</organism>
<dbReference type="EMBL" id="GL983719">
    <property type="protein sequence ID" value="EGR32315.1"/>
    <property type="molecule type" value="Genomic_DNA"/>
</dbReference>
<evidence type="ECO:0000256" key="1">
    <source>
        <dbReference type="SAM" id="Phobius"/>
    </source>
</evidence>
<name>G0QR40_ICHMU</name>
<dbReference type="AlphaFoldDB" id="G0QR40"/>
<protein>
    <recommendedName>
        <fullName evidence="4">Transmembrane protein</fullName>
    </recommendedName>
</protein>
<keyword evidence="1" id="KW-0472">Membrane</keyword>
<reference evidence="2 3" key="1">
    <citation type="submission" date="2011-07" db="EMBL/GenBank/DDBJ databases">
        <authorList>
            <person name="Coyne R."/>
            <person name="Brami D."/>
            <person name="Johnson J."/>
            <person name="Hostetler J."/>
            <person name="Hannick L."/>
            <person name="Clark T."/>
            <person name="Cassidy-Hanley D."/>
            <person name="Inman J."/>
        </authorList>
    </citation>
    <scope>NUCLEOTIDE SEQUENCE [LARGE SCALE GENOMIC DNA]</scope>
    <source>
        <strain evidence="2 3">G5</strain>
    </source>
</reference>
<evidence type="ECO:0008006" key="4">
    <source>
        <dbReference type="Google" id="ProtNLM"/>
    </source>
</evidence>
<sequence length="196" mass="23800">KIKKCNLIYFYLLQLCVIYYQNNIFKILRYTFELTEFDKLIINLVYQLYSLQLVLISKFKLLMYQDAGFSLYLWGEGLANKHFFLINTKIPIFRNNILVQQRKIIRIQFKNIQKDFKQIQKVFFFLTNLVKKQQDFDYCCTQCFKKLIQFFDSLNAFSAKFLNTKLFLIIKTVIFVSEFNYYQQQAAWLLEKGNFM</sequence>
<evidence type="ECO:0000313" key="3">
    <source>
        <dbReference type="Proteomes" id="UP000008983"/>
    </source>
</evidence>
<dbReference type="Proteomes" id="UP000008983">
    <property type="component" value="Unassembled WGS sequence"/>
</dbReference>
<dbReference type="GeneID" id="14908474"/>
<feature type="non-terminal residue" evidence="2">
    <location>
        <position position="1"/>
    </location>
</feature>
<keyword evidence="1" id="KW-1133">Transmembrane helix</keyword>
<dbReference type="RefSeq" id="XP_004035801.1">
    <property type="nucleotide sequence ID" value="XM_004035753.1"/>
</dbReference>